<feature type="region of interest" description="Disordered" evidence="1">
    <location>
        <begin position="176"/>
        <end position="196"/>
    </location>
</feature>
<keyword evidence="3" id="KW-1185">Reference proteome</keyword>
<organism evidence="2 3">
    <name type="scientific">Allacma fusca</name>
    <dbReference type="NCBI Taxonomy" id="39272"/>
    <lineage>
        <taxon>Eukaryota</taxon>
        <taxon>Metazoa</taxon>
        <taxon>Ecdysozoa</taxon>
        <taxon>Arthropoda</taxon>
        <taxon>Hexapoda</taxon>
        <taxon>Collembola</taxon>
        <taxon>Symphypleona</taxon>
        <taxon>Sminthuridae</taxon>
        <taxon>Allacma</taxon>
    </lineage>
</organism>
<reference evidence="2" key="1">
    <citation type="submission" date="2021-06" db="EMBL/GenBank/DDBJ databases">
        <authorList>
            <person name="Hodson N. C."/>
            <person name="Mongue J. A."/>
            <person name="Jaron S. K."/>
        </authorList>
    </citation>
    <scope>NUCLEOTIDE SEQUENCE</scope>
</reference>
<proteinExistence type="predicted"/>
<evidence type="ECO:0000313" key="3">
    <source>
        <dbReference type="Proteomes" id="UP000708208"/>
    </source>
</evidence>
<dbReference type="OrthoDB" id="6616134at2759"/>
<name>A0A8J2KDQ7_9HEXA</name>
<comment type="caution">
    <text evidence="2">The sequence shown here is derived from an EMBL/GenBank/DDBJ whole genome shotgun (WGS) entry which is preliminary data.</text>
</comment>
<feature type="compositionally biased region" description="Basic and acidic residues" evidence="1">
    <location>
        <begin position="180"/>
        <end position="195"/>
    </location>
</feature>
<dbReference type="EMBL" id="CAJVCH010254307">
    <property type="protein sequence ID" value="CAG7733719.1"/>
    <property type="molecule type" value="Genomic_DNA"/>
</dbReference>
<feature type="region of interest" description="Disordered" evidence="1">
    <location>
        <begin position="125"/>
        <end position="145"/>
    </location>
</feature>
<gene>
    <name evidence="2" type="ORF">AFUS01_LOCUS22145</name>
</gene>
<evidence type="ECO:0000256" key="1">
    <source>
        <dbReference type="SAM" id="MobiDB-lite"/>
    </source>
</evidence>
<feature type="non-terminal residue" evidence="2">
    <location>
        <position position="226"/>
    </location>
</feature>
<protein>
    <submittedName>
        <fullName evidence="2">Uncharacterized protein</fullName>
    </submittedName>
</protein>
<accession>A0A8J2KDQ7</accession>
<dbReference type="AlphaFoldDB" id="A0A8J2KDQ7"/>
<sequence>MKKFAVVHFLKDNSLEAVPRKWIDETKKTCKFPVVFSPSFSKLRGDSESSPLSNWKSYKIEVKYRSNNYLKVAQKANELQFTSNVESSSDSSVDGNYYVRKKRKQKPNPNFKEFVINRTVLTKTQTKKSTDSYSSTDIPQPLNTSQPTELIPIYAAGKAPETVDHSENEILVERSVSNSTEERNAKRMRAEESPLAHEVFSSQSKLPYIQNPLPGDEILLSIRAEL</sequence>
<evidence type="ECO:0000313" key="2">
    <source>
        <dbReference type="EMBL" id="CAG7733719.1"/>
    </source>
</evidence>
<dbReference type="Proteomes" id="UP000708208">
    <property type="component" value="Unassembled WGS sequence"/>
</dbReference>